<dbReference type="Pfam" id="PF21790">
    <property type="entry name" value="OGG"/>
    <property type="match status" value="1"/>
</dbReference>
<comment type="caution">
    <text evidence="1">The sequence shown here is derived from an EMBL/GenBank/DDBJ whole genome shotgun (WGS) entry which is preliminary data.</text>
</comment>
<dbReference type="AlphaFoldDB" id="A0A1S1M545"/>
<keyword evidence="2" id="KW-1185">Reference proteome</keyword>
<reference evidence="1 2" key="1">
    <citation type="submission" date="2016-10" db="EMBL/GenBank/DDBJ databases">
        <title>Evaluation of Human, Veterinary and Environmental Mycobacterium chelonae Isolates by Core Genome Phylogenomic Analysis, Targeted Gene Comparison, and Anti-microbial Susceptibility Patterns: A Tale of Mistaken Identities.</title>
        <authorList>
            <person name="Fogelson S.B."/>
            <person name="Camus A.C."/>
            <person name="Lorenz W."/>
            <person name="Vasireddy R."/>
            <person name="Vasireddy S."/>
            <person name="Smith T."/>
            <person name="Brown-Elliott B.A."/>
            <person name="Wallace R.J.Jr."/>
            <person name="Hasan N.A."/>
            <person name="Reischl U."/>
            <person name="Sanchez S."/>
        </authorList>
    </citation>
    <scope>NUCLEOTIDE SEQUENCE [LARGE SCALE GENOMIC DNA]</scope>
    <source>
        <strain evidence="1 2">15518</strain>
    </source>
</reference>
<protein>
    <submittedName>
        <fullName evidence="1">Uncharacterized protein</fullName>
    </submittedName>
</protein>
<gene>
    <name evidence="1" type="ORF">BKG84_00035</name>
</gene>
<dbReference type="EMBL" id="MLIS01000001">
    <property type="protein sequence ID" value="OHU77035.1"/>
    <property type="molecule type" value="Genomic_DNA"/>
</dbReference>
<accession>A0A1S1M545</accession>
<dbReference type="Proteomes" id="UP000179441">
    <property type="component" value="Unassembled WGS sequence"/>
</dbReference>
<name>A0A1S1M545_MYCCH</name>
<organism evidence="1 2">
    <name type="scientific">Mycobacteroides chelonae</name>
    <name type="common">Mycobacterium chelonae</name>
    <dbReference type="NCBI Taxonomy" id="1774"/>
    <lineage>
        <taxon>Bacteria</taxon>
        <taxon>Bacillati</taxon>
        <taxon>Actinomycetota</taxon>
        <taxon>Actinomycetes</taxon>
        <taxon>Mycobacteriales</taxon>
        <taxon>Mycobacteriaceae</taxon>
        <taxon>Mycobacteroides</taxon>
    </lineage>
</organism>
<proteinExistence type="predicted"/>
<dbReference type="RefSeq" id="WP_030097998.1">
    <property type="nucleotide sequence ID" value="NZ_JAAOOR010000001.1"/>
</dbReference>
<evidence type="ECO:0000313" key="1">
    <source>
        <dbReference type="EMBL" id="OHU77035.1"/>
    </source>
</evidence>
<evidence type="ECO:0000313" key="2">
    <source>
        <dbReference type="Proteomes" id="UP000179441"/>
    </source>
</evidence>
<sequence>MSPPTIPAELTALLDAEPTTQRGFPWDRQAWQTQAHDLPHVFSALGDLPDHVNRDDVHAVVLSELNADRVLPAFVSAMVWGYGDRGYGPIRVRCVLTGTRGRNADKSEVLGTVSTRLAEAVNEVREHGPLAGFRLMNNSGRIKYLGPAFFTKWLYFASAVTDVDSPEAAPILDKQVADWIRKHTGISLNLNKTNAYEKYLNLLEDWGRPYNRTPVQVEKVIFGLQTGRH</sequence>
<dbReference type="InterPro" id="IPR048868">
    <property type="entry name" value="OGG-like_put"/>
</dbReference>